<evidence type="ECO:0000313" key="1">
    <source>
        <dbReference type="EMBL" id="SUG28035.1"/>
    </source>
</evidence>
<dbReference type="EMBL" id="UGXC01000002">
    <property type="protein sequence ID" value="SUG28035.1"/>
    <property type="molecule type" value="Genomic_DNA"/>
</dbReference>
<accession>A0A379SGB6</accession>
<gene>
    <name evidence="1" type="ORF">NCTC7303_00148</name>
</gene>
<protein>
    <submittedName>
        <fullName evidence="1">Type VI secretion protein</fullName>
    </submittedName>
</protein>
<dbReference type="Proteomes" id="UP000255443">
    <property type="component" value="Unassembled WGS sequence"/>
</dbReference>
<reference evidence="1 2" key="1">
    <citation type="submission" date="2018-06" db="EMBL/GenBank/DDBJ databases">
        <authorList>
            <consortium name="Pathogen Informatics"/>
            <person name="Doyle S."/>
        </authorList>
    </citation>
    <scope>NUCLEOTIDE SEQUENCE [LARGE SCALE GENOMIC DNA]</scope>
    <source>
        <strain evidence="1 2">NCTC7303</strain>
    </source>
</reference>
<proteinExistence type="predicted"/>
<organism evidence="1 2">
    <name type="scientific">Salmonella enterica subsp. arizonae</name>
    <dbReference type="NCBI Taxonomy" id="59203"/>
    <lineage>
        <taxon>Bacteria</taxon>
        <taxon>Pseudomonadati</taxon>
        <taxon>Pseudomonadota</taxon>
        <taxon>Gammaproteobacteria</taxon>
        <taxon>Enterobacterales</taxon>
        <taxon>Enterobacteriaceae</taxon>
        <taxon>Salmonella</taxon>
    </lineage>
</organism>
<name>A0A379SGB6_SALER</name>
<dbReference type="AlphaFoldDB" id="A0A379SGB6"/>
<sequence>MGGQNRPARPDVDAADGVYGEFSVDDMNFRRQNFFALVDSIYRFTGKHDDISLATDPDKDVVRFEADTRIAFPGSDVVEGGTKRSWSICRNRGVFRATRQSVAITRLLSG</sequence>
<evidence type="ECO:0000313" key="2">
    <source>
        <dbReference type="Proteomes" id="UP000255443"/>
    </source>
</evidence>